<dbReference type="GeneID" id="85351494"/>
<dbReference type="AlphaFoldDB" id="A0AA39JVM4"/>
<dbReference type="Proteomes" id="UP001175211">
    <property type="component" value="Unassembled WGS sequence"/>
</dbReference>
<reference evidence="1" key="1">
    <citation type="submission" date="2023-06" db="EMBL/GenBank/DDBJ databases">
        <authorList>
            <consortium name="Lawrence Berkeley National Laboratory"/>
            <person name="Ahrendt S."/>
            <person name="Sahu N."/>
            <person name="Indic B."/>
            <person name="Wong-Bajracharya J."/>
            <person name="Merenyi Z."/>
            <person name="Ke H.-M."/>
            <person name="Monk M."/>
            <person name="Kocsube S."/>
            <person name="Drula E."/>
            <person name="Lipzen A."/>
            <person name="Balint B."/>
            <person name="Henrissat B."/>
            <person name="Andreopoulos B."/>
            <person name="Martin F.M."/>
            <person name="Harder C.B."/>
            <person name="Rigling D."/>
            <person name="Ford K.L."/>
            <person name="Foster G.D."/>
            <person name="Pangilinan J."/>
            <person name="Papanicolaou A."/>
            <person name="Barry K."/>
            <person name="LaButti K."/>
            <person name="Viragh M."/>
            <person name="Koriabine M."/>
            <person name="Yan M."/>
            <person name="Riley R."/>
            <person name="Champramary S."/>
            <person name="Plett K.L."/>
            <person name="Tsai I.J."/>
            <person name="Slot J."/>
            <person name="Sipos G."/>
            <person name="Plett J."/>
            <person name="Nagy L.G."/>
            <person name="Grigoriev I.V."/>
        </authorList>
    </citation>
    <scope>NUCLEOTIDE SEQUENCE</scope>
    <source>
        <strain evidence="1">CCBAS 213</strain>
    </source>
</reference>
<evidence type="ECO:0000313" key="2">
    <source>
        <dbReference type="Proteomes" id="UP001175211"/>
    </source>
</evidence>
<gene>
    <name evidence="1" type="ORF">EV420DRAFT_1276233</name>
</gene>
<accession>A0AA39JVM4</accession>
<comment type="caution">
    <text evidence="1">The sequence shown here is derived from an EMBL/GenBank/DDBJ whole genome shotgun (WGS) entry which is preliminary data.</text>
</comment>
<keyword evidence="2" id="KW-1185">Reference proteome</keyword>
<feature type="non-terminal residue" evidence="1">
    <location>
        <position position="1"/>
    </location>
</feature>
<dbReference type="RefSeq" id="XP_060326124.1">
    <property type="nucleotide sequence ID" value="XM_060467946.1"/>
</dbReference>
<sequence>QRVFPLEVVQALRGITTDCETEAERLERAFRSRPGVYFRFNVAQDLQGVELSEWDRLGAVRSHTEQYLATMVVDQKLEGAVNVLRGGRVL</sequence>
<proteinExistence type="predicted"/>
<dbReference type="EMBL" id="JAUEPS010000044">
    <property type="protein sequence ID" value="KAK0447403.1"/>
    <property type="molecule type" value="Genomic_DNA"/>
</dbReference>
<protein>
    <submittedName>
        <fullName evidence="1">Uncharacterized protein</fullName>
    </submittedName>
</protein>
<evidence type="ECO:0000313" key="1">
    <source>
        <dbReference type="EMBL" id="KAK0447403.1"/>
    </source>
</evidence>
<name>A0AA39JVM4_ARMTA</name>
<organism evidence="1 2">
    <name type="scientific">Armillaria tabescens</name>
    <name type="common">Ringless honey mushroom</name>
    <name type="synonym">Agaricus tabescens</name>
    <dbReference type="NCBI Taxonomy" id="1929756"/>
    <lineage>
        <taxon>Eukaryota</taxon>
        <taxon>Fungi</taxon>
        <taxon>Dikarya</taxon>
        <taxon>Basidiomycota</taxon>
        <taxon>Agaricomycotina</taxon>
        <taxon>Agaricomycetes</taxon>
        <taxon>Agaricomycetidae</taxon>
        <taxon>Agaricales</taxon>
        <taxon>Marasmiineae</taxon>
        <taxon>Physalacriaceae</taxon>
        <taxon>Desarmillaria</taxon>
    </lineage>
</organism>